<dbReference type="Gene3D" id="3.30.559.10">
    <property type="entry name" value="Chloramphenicol acetyltransferase-like domain"/>
    <property type="match status" value="1"/>
</dbReference>
<organism evidence="2 3">
    <name type="scientific">Clostridium argentinense CDC 2741</name>
    <dbReference type="NCBI Taxonomy" id="1418104"/>
    <lineage>
        <taxon>Bacteria</taxon>
        <taxon>Bacillati</taxon>
        <taxon>Bacillota</taxon>
        <taxon>Clostridia</taxon>
        <taxon>Eubacteriales</taxon>
        <taxon>Clostridiaceae</taxon>
        <taxon>Clostridium</taxon>
    </lineage>
</organism>
<proteinExistence type="predicted"/>
<dbReference type="SUPFAM" id="SSF52777">
    <property type="entry name" value="CoA-dependent acyltransferases"/>
    <property type="match status" value="1"/>
</dbReference>
<dbReference type="Pfam" id="PF00302">
    <property type="entry name" value="CAT"/>
    <property type="match status" value="1"/>
</dbReference>
<accession>A0A0C1R1I3</accession>
<sequence length="207" mass="24651">MKYIDFDTWERKEHYQFFSNADYPQFNICMNLDITNILSFVKGKKISFYYGMIYASTVVMNEFEDFRYKIRDGKIILHDALKPSFTDMSPEDNLFKIVTLDIEDDIITFSNNAKKKSEEQKEYFPKTNEVRDDLIYYSCIPWISFTHISNEIIMNKEDSIPKISWGKYFKDGDKVLLPYSIQVNHMLLDGVHVGKFIERLQDFINFI</sequence>
<dbReference type="GO" id="GO:0008811">
    <property type="term" value="F:chloramphenicol O-acetyltransferase activity"/>
    <property type="evidence" value="ECO:0007669"/>
    <property type="project" value="InterPro"/>
</dbReference>
<dbReference type="InterPro" id="IPR001707">
    <property type="entry name" value="Cmp_AcTrfase"/>
</dbReference>
<dbReference type="PANTHER" id="PTHR38474">
    <property type="entry name" value="SLR0299 PROTEIN"/>
    <property type="match status" value="1"/>
</dbReference>
<dbReference type="RefSeq" id="WP_039636889.1">
    <property type="nucleotide sequence ID" value="NZ_AYSO01000020.1"/>
</dbReference>
<dbReference type="Proteomes" id="UP000031366">
    <property type="component" value="Unassembled WGS sequence"/>
</dbReference>
<dbReference type="STRING" id="29341.RSJ17_06820"/>
<protein>
    <submittedName>
        <fullName evidence="2">Chloramphenicol acetyltransferase family protein</fullName>
    </submittedName>
</protein>
<reference evidence="2 3" key="1">
    <citation type="journal article" date="2015" name="Infect. Genet. Evol.">
        <title>Genomic sequences of six botulinum neurotoxin-producing strains representing three clostridial species illustrate the mobility and diversity of botulinum neurotoxin genes.</title>
        <authorList>
            <person name="Smith T.J."/>
            <person name="Hill K.K."/>
            <person name="Xie G."/>
            <person name="Foley B.T."/>
            <person name="Williamson C.H."/>
            <person name="Foster J.T."/>
            <person name="Johnson S.L."/>
            <person name="Chertkov O."/>
            <person name="Teshima H."/>
            <person name="Gibbons H.S."/>
            <person name="Johnsky L.A."/>
            <person name="Karavis M.A."/>
            <person name="Smith L.A."/>
        </authorList>
    </citation>
    <scope>NUCLEOTIDE SEQUENCE [LARGE SCALE GENOMIC DNA]</scope>
    <source>
        <strain evidence="2 3">CDC 2741</strain>
    </source>
</reference>
<dbReference type="EMBL" id="AYSO01000020">
    <property type="protein sequence ID" value="KIE44321.1"/>
    <property type="molecule type" value="Genomic_DNA"/>
</dbReference>
<keyword evidence="2" id="KW-0808">Transferase</keyword>
<gene>
    <name evidence="2" type="ORF">U732_803</name>
</gene>
<keyword evidence="3" id="KW-1185">Reference proteome</keyword>
<dbReference type="InterPro" id="IPR023213">
    <property type="entry name" value="CAT-like_dom_sf"/>
</dbReference>
<dbReference type="OrthoDB" id="9801766at2"/>
<evidence type="ECO:0000256" key="1">
    <source>
        <dbReference type="PIRSR" id="PIRSR000440-1"/>
    </source>
</evidence>
<dbReference type="AlphaFoldDB" id="A0A0C1R1I3"/>
<feature type="active site" description="Proton acceptor" evidence="1">
    <location>
        <position position="185"/>
    </location>
</feature>
<dbReference type="PANTHER" id="PTHR38474:SF1">
    <property type="entry name" value="SLR0299 PROTEIN"/>
    <property type="match status" value="1"/>
</dbReference>
<name>A0A0C1R1I3_9CLOT</name>
<comment type="caution">
    <text evidence="2">The sequence shown here is derived from an EMBL/GenBank/DDBJ whole genome shotgun (WGS) entry which is preliminary data.</text>
</comment>
<dbReference type="SMART" id="SM01059">
    <property type="entry name" value="CAT"/>
    <property type="match status" value="1"/>
</dbReference>
<evidence type="ECO:0000313" key="2">
    <source>
        <dbReference type="EMBL" id="KIE44321.1"/>
    </source>
</evidence>
<dbReference type="PIRSF" id="PIRSF000440">
    <property type="entry name" value="CAT"/>
    <property type="match status" value="1"/>
</dbReference>
<evidence type="ECO:0000313" key="3">
    <source>
        <dbReference type="Proteomes" id="UP000031366"/>
    </source>
</evidence>